<dbReference type="InterPro" id="IPR005471">
    <property type="entry name" value="Tscrpt_reg_IclR_N"/>
</dbReference>
<dbReference type="EMBL" id="FNSD01000001">
    <property type="protein sequence ID" value="SEB49952.1"/>
    <property type="molecule type" value="Genomic_DNA"/>
</dbReference>
<dbReference type="PANTHER" id="PTHR30136">
    <property type="entry name" value="HELIX-TURN-HELIX TRANSCRIPTIONAL REGULATOR, ICLR FAMILY"/>
    <property type="match status" value="1"/>
</dbReference>
<dbReference type="GO" id="GO:0045892">
    <property type="term" value="P:negative regulation of DNA-templated transcription"/>
    <property type="evidence" value="ECO:0007669"/>
    <property type="project" value="TreeGrafter"/>
</dbReference>
<dbReference type="InterPro" id="IPR029016">
    <property type="entry name" value="GAF-like_dom_sf"/>
</dbReference>
<dbReference type="GO" id="GO:0003677">
    <property type="term" value="F:DNA binding"/>
    <property type="evidence" value="ECO:0007669"/>
    <property type="project" value="UniProtKB-KW"/>
</dbReference>
<evidence type="ECO:0000313" key="7">
    <source>
        <dbReference type="Proteomes" id="UP000182409"/>
    </source>
</evidence>
<keyword evidence="3" id="KW-0804">Transcription</keyword>
<dbReference type="PANTHER" id="PTHR30136:SF24">
    <property type="entry name" value="HTH-TYPE TRANSCRIPTIONAL REPRESSOR ALLR"/>
    <property type="match status" value="1"/>
</dbReference>
<keyword evidence="2" id="KW-0238">DNA-binding</keyword>
<proteinExistence type="predicted"/>
<dbReference type="AlphaFoldDB" id="A0A1H4JWC1"/>
<feature type="domain" description="IclR-ED" evidence="5">
    <location>
        <begin position="71"/>
        <end position="254"/>
    </location>
</feature>
<dbReference type="PROSITE" id="PS51078">
    <property type="entry name" value="ICLR_ED"/>
    <property type="match status" value="1"/>
</dbReference>
<dbReference type="InterPro" id="IPR011991">
    <property type="entry name" value="ArsR-like_HTH"/>
</dbReference>
<dbReference type="OrthoDB" id="9778379at2"/>
<accession>A0A1H4JWC1</accession>
<reference evidence="6 7" key="1">
    <citation type="submission" date="2016-10" db="EMBL/GenBank/DDBJ databases">
        <authorList>
            <person name="de Groot N.N."/>
        </authorList>
    </citation>
    <scope>NUCLEOTIDE SEQUENCE [LARGE SCALE GENOMIC DNA]</scope>
    <source>
        <strain evidence="6 7">AB35.6</strain>
    </source>
</reference>
<organism evidence="6 7">
    <name type="scientific">Terriglobus roseus</name>
    <dbReference type="NCBI Taxonomy" id="392734"/>
    <lineage>
        <taxon>Bacteria</taxon>
        <taxon>Pseudomonadati</taxon>
        <taxon>Acidobacteriota</taxon>
        <taxon>Terriglobia</taxon>
        <taxon>Terriglobales</taxon>
        <taxon>Acidobacteriaceae</taxon>
        <taxon>Terriglobus</taxon>
    </lineage>
</organism>
<dbReference type="InterPro" id="IPR014757">
    <property type="entry name" value="Tscrpt_reg_IclR_C"/>
</dbReference>
<dbReference type="SUPFAM" id="SSF46785">
    <property type="entry name" value="Winged helix' DNA-binding domain"/>
    <property type="match status" value="1"/>
</dbReference>
<dbReference type="InterPro" id="IPR036390">
    <property type="entry name" value="WH_DNA-bd_sf"/>
</dbReference>
<evidence type="ECO:0000256" key="2">
    <source>
        <dbReference type="ARBA" id="ARBA00023125"/>
    </source>
</evidence>
<evidence type="ECO:0000256" key="1">
    <source>
        <dbReference type="ARBA" id="ARBA00023015"/>
    </source>
</evidence>
<dbReference type="Gene3D" id="3.30.450.40">
    <property type="match status" value="1"/>
</dbReference>
<dbReference type="GO" id="GO:0003700">
    <property type="term" value="F:DNA-binding transcription factor activity"/>
    <property type="evidence" value="ECO:0007669"/>
    <property type="project" value="TreeGrafter"/>
</dbReference>
<evidence type="ECO:0000313" key="6">
    <source>
        <dbReference type="EMBL" id="SEB49952.1"/>
    </source>
</evidence>
<dbReference type="CDD" id="cd00090">
    <property type="entry name" value="HTH_ARSR"/>
    <property type="match status" value="1"/>
</dbReference>
<dbReference type="PROSITE" id="PS51077">
    <property type="entry name" value="HTH_ICLR"/>
    <property type="match status" value="1"/>
</dbReference>
<evidence type="ECO:0000259" key="4">
    <source>
        <dbReference type="PROSITE" id="PS51077"/>
    </source>
</evidence>
<keyword evidence="1" id="KW-0805">Transcription regulation</keyword>
<dbReference type="Pfam" id="PF09339">
    <property type="entry name" value="HTH_IclR"/>
    <property type="match status" value="1"/>
</dbReference>
<dbReference type="SMART" id="SM00346">
    <property type="entry name" value="HTH_ICLR"/>
    <property type="match status" value="1"/>
</dbReference>
<dbReference type="Pfam" id="PF01614">
    <property type="entry name" value="IclR_C"/>
    <property type="match status" value="1"/>
</dbReference>
<dbReference type="Proteomes" id="UP000182409">
    <property type="component" value="Unassembled WGS sequence"/>
</dbReference>
<dbReference type="Gene3D" id="1.10.10.10">
    <property type="entry name" value="Winged helix-like DNA-binding domain superfamily/Winged helix DNA-binding domain"/>
    <property type="match status" value="1"/>
</dbReference>
<evidence type="ECO:0000256" key="3">
    <source>
        <dbReference type="ARBA" id="ARBA00023163"/>
    </source>
</evidence>
<dbReference type="SUPFAM" id="SSF55781">
    <property type="entry name" value="GAF domain-like"/>
    <property type="match status" value="1"/>
</dbReference>
<gene>
    <name evidence="6" type="ORF">SAMN05443244_0827</name>
</gene>
<dbReference type="InterPro" id="IPR050707">
    <property type="entry name" value="HTH_MetabolicPath_Reg"/>
</dbReference>
<dbReference type="InterPro" id="IPR036388">
    <property type="entry name" value="WH-like_DNA-bd_sf"/>
</dbReference>
<feature type="domain" description="HTH iclR-type" evidence="4">
    <location>
        <begin position="8"/>
        <end position="70"/>
    </location>
</feature>
<evidence type="ECO:0000259" key="5">
    <source>
        <dbReference type="PROSITE" id="PS51078"/>
    </source>
</evidence>
<name>A0A1H4JWC1_9BACT</name>
<sequence>MKKATTAMSSTLRCLKVLELLADEPFELSLSEMASRLDIPRASAHRLCTTLIEANLITQDPATRRYMLNSHALWIGSGYLRHSPLYRAAFFPMQELARQIPGTVQLGVLDQDYVLFIHSVGYSGAPDSFADVGLRRPLNATASGKIFLTGMTSEGVERIMVKCTEKYTGNTITSHDRMLEELSAVRTNRYARNIEELLPGYWVLASGVFAGVSEVPAAAISITLPLSEFSPEREAAIAALVQDAARRTSLQLGPNSVSRAVVPAGNGLR</sequence>
<protein>
    <submittedName>
        <fullName evidence="6">Transcriptional regulator, IclR family</fullName>
    </submittedName>
</protein>